<dbReference type="SUPFAM" id="SSF53335">
    <property type="entry name" value="S-adenosyl-L-methionine-dependent methyltransferases"/>
    <property type="match status" value="1"/>
</dbReference>
<dbReference type="OrthoDB" id="9813719at2"/>
<evidence type="ECO:0000256" key="8">
    <source>
        <dbReference type="SAM" id="MobiDB-lite"/>
    </source>
</evidence>
<keyword evidence="5" id="KW-0680">Restriction system</keyword>
<comment type="caution">
    <text evidence="9">The sequence shown here is derived from an EMBL/GenBank/DDBJ whole genome shotgun (WGS) entry which is preliminary data.</text>
</comment>
<evidence type="ECO:0000313" key="10">
    <source>
        <dbReference type="Proteomes" id="UP000245812"/>
    </source>
</evidence>
<feature type="compositionally biased region" description="Basic and acidic residues" evidence="8">
    <location>
        <begin position="445"/>
        <end position="457"/>
    </location>
</feature>
<dbReference type="PANTHER" id="PTHR10629">
    <property type="entry name" value="CYTOSINE-SPECIFIC METHYLTRANSFERASE"/>
    <property type="match status" value="1"/>
</dbReference>
<evidence type="ECO:0000256" key="1">
    <source>
        <dbReference type="ARBA" id="ARBA00011975"/>
    </source>
</evidence>
<dbReference type="InterPro" id="IPR050390">
    <property type="entry name" value="C5-Methyltransferase"/>
</dbReference>
<dbReference type="Gene3D" id="3.90.120.10">
    <property type="entry name" value="DNA Methylase, subunit A, domain 2"/>
    <property type="match status" value="1"/>
</dbReference>
<evidence type="ECO:0000256" key="5">
    <source>
        <dbReference type="ARBA" id="ARBA00022747"/>
    </source>
</evidence>
<keyword evidence="2 7" id="KW-0489">Methyltransferase</keyword>
<evidence type="ECO:0000256" key="2">
    <source>
        <dbReference type="ARBA" id="ARBA00022603"/>
    </source>
</evidence>
<keyword evidence="10" id="KW-1185">Reference proteome</keyword>
<dbReference type="PROSITE" id="PS51679">
    <property type="entry name" value="SAM_MT_C5"/>
    <property type="match status" value="1"/>
</dbReference>
<name>A0A316HL74_9GAMM</name>
<feature type="compositionally biased region" description="Polar residues" evidence="8">
    <location>
        <begin position="464"/>
        <end position="487"/>
    </location>
</feature>
<evidence type="ECO:0000256" key="7">
    <source>
        <dbReference type="PROSITE-ProRule" id="PRU01016"/>
    </source>
</evidence>
<accession>A0A316HL74</accession>
<sequence>MSKLRAVSLFSNCGAGDVGYREAGFRFDVMAELDPRRLDVCLLNHPGAEGVPGDLRKTWQTVIKKYRARAGKARPALLCACPPCQGMSSARSGKGSHDDAEAGSKDERNLLVTVVAKVALKLMPSLIVVENVPAFFTRKVHHPKDKKPVSAANYLIASLADHYVAFPLIADLCDFGIPQSRNRAFLTFVRRDLPGLKELLRIGRTPFPRATHAPDVGNATPVSLADALAAFALPALDAATPEAAQAEEYAGFHSVPVWDERTYAMVAAIPSGTGRSAWDNDVCHRCGPVKVFPETVTCPKCSEPLLRPIVREKDGSYRLVKGFKSSYRRMYADRPAATVTTASGHIGSDYTIHPTQNRLLSPLECSLLQTFPSDFKWGNALKKLGHTNVREMIGEAVPPAFTKLHGEVLYGIVKREWGRAPMAMGDERCAKAWAKLAEAAKKDGRVDPRSYFEHAESGKGQMPSVHTSKRTPTGRSASKNETSQTML</sequence>
<gene>
    <name evidence="9" type="ORF">C7456_1275</name>
</gene>
<dbReference type="InterPro" id="IPR001525">
    <property type="entry name" value="C5_MeTfrase"/>
</dbReference>
<evidence type="ECO:0000256" key="4">
    <source>
        <dbReference type="ARBA" id="ARBA00022691"/>
    </source>
</evidence>
<dbReference type="EMBL" id="QGHC01000027">
    <property type="protein sequence ID" value="PWK80947.1"/>
    <property type="molecule type" value="Genomic_DNA"/>
</dbReference>
<dbReference type="RefSeq" id="WP_109724914.1">
    <property type="nucleotide sequence ID" value="NZ_MSZV01000125.1"/>
</dbReference>
<dbReference type="GO" id="GO:0009307">
    <property type="term" value="P:DNA restriction-modification system"/>
    <property type="evidence" value="ECO:0007669"/>
    <property type="project" value="UniProtKB-KW"/>
</dbReference>
<dbReference type="AlphaFoldDB" id="A0A316HL74"/>
<dbReference type="InterPro" id="IPR029063">
    <property type="entry name" value="SAM-dependent_MTases_sf"/>
</dbReference>
<evidence type="ECO:0000313" key="9">
    <source>
        <dbReference type="EMBL" id="PWK80947.1"/>
    </source>
</evidence>
<protein>
    <recommendedName>
        <fullName evidence="1">DNA (cytosine-5-)-methyltransferase</fullName>
        <ecNumber evidence="1">2.1.1.37</ecNumber>
    </recommendedName>
</protein>
<dbReference type="Pfam" id="PF00145">
    <property type="entry name" value="DNA_methylase"/>
    <property type="match status" value="2"/>
</dbReference>
<reference evidence="9 10" key="1">
    <citation type="submission" date="2018-05" db="EMBL/GenBank/DDBJ databases">
        <title>Genomic Encyclopedia of Type Strains, Phase IV (KMG-IV): sequencing the most valuable type-strain genomes for metagenomic binning, comparative biology and taxonomic classification.</title>
        <authorList>
            <person name="Goeker M."/>
        </authorList>
    </citation>
    <scope>NUCLEOTIDE SEQUENCE [LARGE SCALE GENOMIC DNA]</scope>
    <source>
        <strain evidence="9 10">DSM 14263</strain>
    </source>
</reference>
<dbReference type="GO" id="GO:0044027">
    <property type="term" value="P:negative regulation of gene expression via chromosomal CpG island methylation"/>
    <property type="evidence" value="ECO:0007669"/>
    <property type="project" value="TreeGrafter"/>
</dbReference>
<organism evidence="9 10">
    <name type="scientific">Fulvimonas soli</name>
    <dbReference type="NCBI Taxonomy" id="155197"/>
    <lineage>
        <taxon>Bacteria</taxon>
        <taxon>Pseudomonadati</taxon>
        <taxon>Pseudomonadota</taxon>
        <taxon>Gammaproteobacteria</taxon>
        <taxon>Lysobacterales</taxon>
        <taxon>Rhodanobacteraceae</taxon>
        <taxon>Fulvimonas</taxon>
    </lineage>
</organism>
<dbReference type="EC" id="2.1.1.37" evidence="1"/>
<keyword evidence="3 7" id="KW-0808">Transferase</keyword>
<dbReference type="PRINTS" id="PR00105">
    <property type="entry name" value="C5METTRFRASE"/>
</dbReference>
<evidence type="ECO:0000256" key="3">
    <source>
        <dbReference type="ARBA" id="ARBA00022679"/>
    </source>
</evidence>
<dbReference type="GO" id="GO:0032259">
    <property type="term" value="P:methylation"/>
    <property type="evidence" value="ECO:0007669"/>
    <property type="project" value="UniProtKB-KW"/>
</dbReference>
<dbReference type="GO" id="GO:0003886">
    <property type="term" value="F:DNA (cytosine-5-)-methyltransferase activity"/>
    <property type="evidence" value="ECO:0007669"/>
    <property type="project" value="UniProtKB-EC"/>
</dbReference>
<dbReference type="Gene3D" id="3.40.50.150">
    <property type="entry name" value="Vaccinia Virus protein VP39"/>
    <property type="match status" value="1"/>
</dbReference>
<comment type="catalytic activity">
    <reaction evidence="6">
        <text>a 2'-deoxycytidine in DNA + S-adenosyl-L-methionine = a 5-methyl-2'-deoxycytidine in DNA + S-adenosyl-L-homocysteine + H(+)</text>
        <dbReference type="Rhea" id="RHEA:13681"/>
        <dbReference type="Rhea" id="RHEA-COMP:11369"/>
        <dbReference type="Rhea" id="RHEA-COMP:11370"/>
        <dbReference type="ChEBI" id="CHEBI:15378"/>
        <dbReference type="ChEBI" id="CHEBI:57856"/>
        <dbReference type="ChEBI" id="CHEBI:59789"/>
        <dbReference type="ChEBI" id="CHEBI:85452"/>
        <dbReference type="ChEBI" id="CHEBI:85454"/>
        <dbReference type="EC" id="2.1.1.37"/>
    </reaction>
</comment>
<evidence type="ECO:0000256" key="6">
    <source>
        <dbReference type="ARBA" id="ARBA00047422"/>
    </source>
</evidence>
<dbReference type="PANTHER" id="PTHR10629:SF52">
    <property type="entry name" value="DNA (CYTOSINE-5)-METHYLTRANSFERASE 1"/>
    <property type="match status" value="1"/>
</dbReference>
<feature type="active site" evidence="7">
    <location>
        <position position="84"/>
    </location>
</feature>
<proteinExistence type="inferred from homology"/>
<dbReference type="Proteomes" id="UP000245812">
    <property type="component" value="Unassembled WGS sequence"/>
</dbReference>
<feature type="region of interest" description="Disordered" evidence="8">
    <location>
        <begin position="445"/>
        <end position="487"/>
    </location>
</feature>
<dbReference type="GO" id="GO:0003677">
    <property type="term" value="F:DNA binding"/>
    <property type="evidence" value="ECO:0007669"/>
    <property type="project" value="TreeGrafter"/>
</dbReference>
<keyword evidence="4 7" id="KW-0949">S-adenosyl-L-methionine</keyword>
<comment type="similarity">
    <text evidence="7">Belongs to the class I-like SAM-binding methyltransferase superfamily. C5-methyltransferase family.</text>
</comment>